<dbReference type="AlphaFoldDB" id="A0A845B9G7"/>
<comment type="caution">
    <text evidence="1">The sequence shown here is derived from an EMBL/GenBank/DDBJ whole genome shotgun (WGS) entry which is preliminary data.</text>
</comment>
<reference evidence="1 2" key="1">
    <citation type="submission" date="2019-03" db="EMBL/GenBank/DDBJ databases">
        <title>Roseomonas sp. a novel Roseomonas species isolated from Sea whip Gorgonian.</title>
        <authorList>
            <person name="Li F."/>
            <person name="Pan X."/>
            <person name="Huang S."/>
            <person name="Li Z."/>
            <person name="Meng B."/>
        </authorList>
    </citation>
    <scope>NUCLEOTIDE SEQUENCE [LARGE SCALE GENOMIC DNA]</scope>
    <source>
        <strain evidence="1 2">M0104</strain>
    </source>
</reference>
<evidence type="ECO:0000313" key="1">
    <source>
        <dbReference type="EMBL" id="MXP63405.1"/>
    </source>
</evidence>
<sequence>MTPRTLPPLHAHTAETLALLNEARASGAHEMGDLIEGDLFAACRAIVTAASPALRRDLVKVLHDLAAPAVALPIPHNEQPPRG</sequence>
<name>A0A845B9G7_9PROT</name>
<gene>
    <name evidence="1" type="ORF">E0493_08580</name>
</gene>
<dbReference type="Proteomes" id="UP000460715">
    <property type="component" value="Unassembled WGS sequence"/>
</dbReference>
<keyword evidence="2" id="KW-1185">Reference proteome</keyword>
<dbReference type="RefSeq" id="WP_160936541.1">
    <property type="nucleotide sequence ID" value="NZ_SNVJ01000006.1"/>
</dbReference>
<evidence type="ECO:0000313" key="2">
    <source>
        <dbReference type="Proteomes" id="UP000460715"/>
    </source>
</evidence>
<dbReference type="EMBL" id="SNVJ01000006">
    <property type="protein sequence ID" value="MXP63405.1"/>
    <property type="molecule type" value="Genomic_DNA"/>
</dbReference>
<protein>
    <submittedName>
        <fullName evidence="1">Uncharacterized protein</fullName>
    </submittedName>
</protein>
<organism evidence="1 2">
    <name type="scientific">Teichococcus coralli</name>
    <dbReference type="NCBI Taxonomy" id="2545983"/>
    <lineage>
        <taxon>Bacteria</taxon>
        <taxon>Pseudomonadati</taxon>
        <taxon>Pseudomonadota</taxon>
        <taxon>Alphaproteobacteria</taxon>
        <taxon>Acetobacterales</taxon>
        <taxon>Roseomonadaceae</taxon>
        <taxon>Roseomonas</taxon>
    </lineage>
</organism>
<proteinExistence type="predicted"/>
<accession>A0A845B9G7</accession>